<feature type="coiled-coil region" evidence="4">
    <location>
        <begin position="91"/>
        <end position="128"/>
    </location>
</feature>
<dbReference type="InterPro" id="IPR009061">
    <property type="entry name" value="DNA-bd_dom_put_sf"/>
</dbReference>
<evidence type="ECO:0000259" key="5">
    <source>
        <dbReference type="PROSITE" id="PS50937"/>
    </source>
</evidence>
<dbReference type="InterPro" id="IPR015358">
    <property type="entry name" value="Tscrpt_reg_MerR_DNA-bd"/>
</dbReference>
<proteinExistence type="predicted"/>
<evidence type="ECO:0000256" key="2">
    <source>
        <dbReference type="ARBA" id="ARBA00023125"/>
    </source>
</evidence>
<protein>
    <submittedName>
        <fullName evidence="6">MerR family DNA-binding protein</fullName>
    </submittedName>
</protein>
<keyword evidence="3" id="KW-0804">Transcription</keyword>
<name>A0ABV5UZY5_9MICO</name>
<sequence>MNRSTDDPTWTIAQMADDYAVTHRALRHYEHLGLIEPDRQGQRRVYRRRERTRLALILRGRRLGFSLEEIATILGMYDDQPGEAGQLRYLLDQIGDRRADLERRRRDVEESLRELDDLERRCSADLARMADATP</sequence>
<comment type="caution">
    <text evidence="6">The sequence shown here is derived from an EMBL/GenBank/DDBJ whole genome shotgun (WGS) entry which is preliminary data.</text>
</comment>
<keyword evidence="2 6" id="KW-0238">DNA-binding</keyword>
<organism evidence="6 7">
    <name type="scientific">Ornithinimicrobium kibberense</name>
    <dbReference type="NCBI Taxonomy" id="282060"/>
    <lineage>
        <taxon>Bacteria</taxon>
        <taxon>Bacillati</taxon>
        <taxon>Actinomycetota</taxon>
        <taxon>Actinomycetes</taxon>
        <taxon>Micrococcales</taxon>
        <taxon>Ornithinimicrobiaceae</taxon>
        <taxon>Ornithinimicrobium</taxon>
    </lineage>
</organism>
<accession>A0ABV5UZY5</accession>
<dbReference type="InterPro" id="IPR047057">
    <property type="entry name" value="MerR_fam"/>
</dbReference>
<dbReference type="GO" id="GO:0003677">
    <property type="term" value="F:DNA binding"/>
    <property type="evidence" value="ECO:0007669"/>
    <property type="project" value="UniProtKB-KW"/>
</dbReference>
<gene>
    <name evidence="6" type="ORF">ACFFN0_03595</name>
</gene>
<dbReference type="Pfam" id="PF00376">
    <property type="entry name" value="MerR"/>
    <property type="match status" value="1"/>
</dbReference>
<keyword evidence="7" id="KW-1185">Reference proteome</keyword>
<evidence type="ECO:0000256" key="4">
    <source>
        <dbReference type="SAM" id="Coils"/>
    </source>
</evidence>
<dbReference type="EMBL" id="JBHMAX010000007">
    <property type="protein sequence ID" value="MFB9731124.1"/>
    <property type="molecule type" value="Genomic_DNA"/>
</dbReference>
<keyword evidence="4" id="KW-0175">Coiled coil</keyword>
<dbReference type="Pfam" id="PF09278">
    <property type="entry name" value="MerR-DNA-bind"/>
    <property type="match status" value="1"/>
</dbReference>
<dbReference type="PROSITE" id="PS50937">
    <property type="entry name" value="HTH_MERR_2"/>
    <property type="match status" value="1"/>
</dbReference>
<evidence type="ECO:0000256" key="3">
    <source>
        <dbReference type="ARBA" id="ARBA00023163"/>
    </source>
</evidence>
<dbReference type="PANTHER" id="PTHR30204:SF58">
    <property type="entry name" value="HTH-TYPE TRANSCRIPTIONAL REGULATOR YFMP"/>
    <property type="match status" value="1"/>
</dbReference>
<dbReference type="Proteomes" id="UP001589613">
    <property type="component" value="Unassembled WGS sequence"/>
</dbReference>
<dbReference type="InterPro" id="IPR000551">
    <property type="entry name" value="MerR-type_HTH_dom"/>
</dbReference>
<dbReference type="Gene3D" id="1.10.1660.10">
    <property type="match status" value="1"/>
</dbReference>
<evidence type="ECO:0000256" key="1">
    <source>
        <dbReference type="ARBA" id="ARBA00023015"/>
    </source>
</evidence>
<dbReference type="SMART" id="SM00422">
    <property type="entry name" value="HTH_MERR"/>
    <property type="match status" value="1"/>
</dbReference>
<reference evidence="6 7" key="1">
    <citation type="submission" date="2024-09" db="EMBL/GenBank/DDBJ databases">
        <authorList>
            <person name="Sun Q."/>
            <person name="Mori K."/>
        </authorList>
    </citation>
    <scope>NUCLEOTIDE SEQUENCE [LARGE SCALE GENOMIC DNA]</scope>
    <source>
        <strain evidence="6 7">JCM 12763</strain>
    </source>
</reference>
<evidence type="ECO:0000313" key="6">
    <source>
        <dbReference type="EMBL" id="MFB9731124.1"/>
    </source>
</evidence>
<dbReference type="SUPFAM" id="SSF46955">
    <property type="entry name" value="Putative DNA-binding domain"/>
    <property type="match status" value="1"/>
</dbReference>
<dbReference type="PANTHER" id="PTHR30204">
    <property type="entry name" value="REDOX-CYCLING DRUG-SENSING TRANSCRIPTIONAL ACTIVATOR SOXR"/>
    <property type="match status" value="1"/>
</dbReference>
<dbReference type="RefSeq" id="WP_083663936.1">
    <property type="nucleotide sequence ID" value="NZ_JBHMAX010000007.1"/>
</dbReference>
<keyword evidence="1" id="KW-0805">Transcription regulation</keyword>
<evidence type="ECO:0000313" key="7">
    <source>
        <dbReference type="Proteomes" id="UP001589613"/>
    </source>
</evidence>
<feature type="domain" description="HTH merR-type" evidence="5">
    <location>
        <begin position="9"/>
        <end position="76"/>
    </location>
</feature>